<dbReference type="RefSeq" id="WP_242941922.1">
    <property type="nucleotide sequence ID" value="NZ_FWWT01000013.1"/>
</dbReference>
<sequence length="115" mass="12784">MRKEENVNKMSNSFISTEVGSATRQSLDGESLTAKYEKGTSNYADGLRGAPWSMEDSLQFKCDEVGICMDSLLSHVEKGKSDQEIAEEMFVPQKTIEGLRNHFMEKGLASIQGQD</sequence>
<dbReference type="AlphaFoldDB" id="A0A1W1V059"/>
<protein>
    <submittedName>
        <fullName evidence="1">Response regulator receiver protein</fullName>
    </submittedName>
</protein>
<dbReference type="EMBL" id="FWWT01000013">
    <property type="protein sequence ID" value="SMB86737.1"/>
    <property type="molecule type" value="Genomic_DNA"/>
</dbReference>
<proteinExistence type="predicted"/>
<dbReference type="Proteomes" id="UP000192731">
    <property type="component" value="Unassembled WGS sequence"/>
</dbReference>
<organism evidence="1 2">
    <name type="scientific">Desulfonispora thiosulfatigenes DSM 11270</name>
    <dbReference type="NCBI Taxonomy" id="656914"/>
    <lineage>
        <taxon>Bacteria</taxon>
        <taxon>Bacillati</taxon>
        <taxon>Bacillota</taxon>
        <taxon>Clostridia</taxon>
        <taxon>Eubacteriales</taxon>
        <taxon>Peptococcaceae</taxon>
        <taxon>Desulfonispora</taxon>
    </lineage>
</organism>
<name>A0A1W1V059_DESTI</name>
<evidence type="ECO:0000313" key="1">
    <source>
        <dbReference type="EMBL" id="SMB86737.1"/>
    </source>
</evidence>
<evidence type="ECO:0000313" key="2">
    <source>
        <dbReference type="Proteomes" id="UP000192731"/>
    </source>
</evidence>
<accession>A0A1W1V059</accession>
<gene>
    <name evidence="1" type="ORF">SAMN00017405_1184</name>
</gene>
<dbReference type="STRING" id="656914.SAMN00017405_1184"/>
<reference evidence="1 2" key="1">
    <citation type="submission" date="2017-04" db="EMBL/GenBank/DDBJ databases">
        <authorList>
            <person name="Afonso C.L."/>
            <person name="Miller P.J."/>
            <person name="Scott M.A."/>
            <person name="Spackman E."/>
            <person name="Goraichik I."/>
            <person name="Dimitrov K.M."/>
            <person name="Suarez D.L."/>
            <person name="Swayne D.E."/>
        </authorList>
    </citation>
    <scope>NUCLEOTIDE SEQUENCE [LARGE SCALE GENOMIC DNA]</scope>
    <source>
        <strain evidence="1 2">DSM 11270</strain>
    </source>
</reference>
<keyword evidence="2" id="KW-1185">Reference proteome</keyword>